<evidence type="ECO:0000313" key="2">
    <source>
        <dbReference type="Proteomes" id="UP000249005"/>
    </source>
</evidence>
<dbReference type="Gene3D" id="3.40.50.300">
    <property type="entry name" value="P-loop containing nucleotide triphosphate hydrolases"/>
    <property type="match status" value="1"/>
</dbReference>
<dbReference type="NCBIfam" id="NF006745">
    <property type="entry name" value="PRK09270.1-4"/>
    <property type="match status" value="1"/>
</dbReference>
<dbReference type="InterPro" id="IPR027417">
    <property type="entry name" value="P-loop_NTPase"/>
</dbReference>
<dbReference type="EC" id="2.7.1.33" evidence="1"/>
<evidence type="ECO:0000313" key="1">
    <source>
        <dbReference type="EMBL" id="SQI35689.1"/>
    </source>
</evidence>
<dbReference type="OrthoDB" id="1550976at2"/>
<sequence length="248" mass="28425">MHVELNVNGLSYIATFPDKDVRDLHLPLLRTLTRLQREKKRRLVVFLAAPPGVGKSTLTAFWQMLSRQETDVQDLQGLPMDGFHHFNSYLDEQGLRGRKGAPDTFNLGLLQDHLAELKSSESRWPSYDRNLHDPQQNAIEVTSPIAVVEGNWLLLKEPGWQELIRRCDYSIFIGSYIDRLKERLIARKMKGGTSREDAERFFEQSDGPNVMRALTHSRKADLTLEMLKDGSYRLIDGLLDEKPVAVEL</sequence>
<dbReference type="AlphaFoldDB" id="A0A2X4UAQ6"/>
<proteinExistence type="predicted"/>
<dbReference type="PANTHER" id="PTHR10285">
    <property type="entry name" value="URIDINE KINASE"/>
    <property type="match status" value="1"/>
</dbReference>
<dbReference type="EMBL" id="LS483470">
    <property type="protein sequence ID" value="SQI35689.1"/>
    <property type="molecule type" value="Genomic_DNA"/>
</dbReference>
<keyword evidence="2" id="KW-1185">Reference proteome</keyword>
<keyword evidence="1" id="KW-0418">Kinase</keyword>
<accession>A0A2X4UAQ6</accession>
<organism evidence="1 2">
    <name type="scientific">Leminorella richardii</name>
    <dbReference type="NCBI Taxonomy" id="158841"/>
    <lineage>
        <taxon>Bacteria</taxon>
        <taxon>Pseudomonadati</taxon>
        <taxon>Pseudomonadota</taxon>
        <taxon>Gammaproteobacteria</taxon>
        <taxon>Enterobacterales</taxon>
        <taxon>Budviciaceae</taxon>
        <taxon>Leminorella</taxon>
    </lineage>
</organism>
<dbReference type="Proteomes" id="UP000249005">
    <property type="component" value="Chromosome 1"/>
</dbReference>
<dbReference type="GO" id="GO:0004594">
    <property type="term" value="F:pantothenate kinase activity"/>
    <property type="evidence" value="ECO:0007669"/>
    <property type="project" value="UniProtKB-EC"/>
</dbReference>
<dbReference type="KEGG" id="lri:NCTC12151_00505"/>
<protein>
    <submittedName>
        <fullName evidence="1">Pantothenate kinase</fullName>
        <ecNumber evidence="1">2.7.1.33</ecNumber>
    </submittedName>
</protein>
<name>A0A2X4UAQ6_9GAMM</name>
<dbReference type="SUPFAM" id="SSF52540">
    <property type="entry name" value="P-loop containing nucleoside triphosphate hydrolases"/>
    <property type="match status" value="1"/>
</dbReference>
<reference evidence="1 2" key="1">
    <citation type="submission" date="2018-06" db="EMBL/GenBank/DDBJ databases">
        <authorList>
            <consortium name="Pathogen Informatics"/>
            <person name="Doyle S."/>
        </authorList>
    </citation>
    <scope>NUCLEOTIDE SEQUENCE [LARGE SCALE GENOMIC DNA]</scope>
    <source>
        <strain evidence="1 2">NCTC12151</strain>
    </source>
</reference>
<keyword evidence="1" id="KW-0808">Transferase</keyword>
<dbReference type="RefSeq" id="WP_111739153.1">
    <property type="nucleotide sequence ID" value="NZ_LR698987.1"/>
</dbReference>
<gene>
    <name evidence="1" type="primary">coaA_1</name>
    <name evidence="1" type="ORF">NCTC12151_00505</name>
</gene>